<organism evidence="1 2">
    <name type="scientific">Streptomyces luomodiensis</name>
    <dbReference type="NCBI Taxonomy" id="3026192"/>
    <lineage>
        <taxon>Bacteria</taxon>
        <taxon>Bacillati</taxon>
        <taxon>Actinomycetota</taxon>
        <taxon>Actinomycetes</taxon>
        <taxon>Kitasatosporales</taxon>
        <taxon>Streptomycetaceae</taxon>
        <taxon>Streptomyces</taxon>
    </lineage>
</organism>
<accession>A0ABY9V125</accession>
<sequence length="122" mass="13995">MDRAELARTLRAEQVPDALYDLPGVRDIPVQPDAYYFLRPAPGGGWETGLRERSRDRDISRFATEDEACRDLLAKLRARPRPPEGGGETVEEILARGEELRRWAREEVERALRERPPGAEER</sequence>
<evidence type="ECO:0000313" key="2">
    <source>
        <dbReference type="Proteomes" id="UP001305606"/>
    </source>
</evidence>
<dbReference type="EMBL" id="CP117522">
    <property type="protein sequence ID" value="WNE97755.1"/>
    <property type="molecule type" value="Genomic_DNA"/>
</dbReference>
<name>A0ABY9V125_9ACTN</name>
<reference evidence="1 2" key="1">
    <citation type="submission" date="2023-02" db="EMBL/GenBank/DDBJ databases">
        <title>Streptomyces sp. SCA4-21 with antifungal activity against Fusarium oxysporum f. sp. cubense, Streptomyces sp. SCA2-17 with antifungal activity against Fusarium oxysporum f. sp. cubense.</title>
        <authorList>
            <person name="Qi D."/>
        </authorList>
    </citation>
    <scope>NUCLEOTIDE SEQUENCE [LARGE SCALE GENOMIC DNA]</scope>
    <source>
        <strain evidence="1 2">SCA4-21</strain>
    </source>
</reference>
<protein>
    <submittedName>
        <fullName evidence="1">Uncharacterized protein</fullName>
    </submittedName>
</protein>
<dbReference type="Proteomes" id="UP001305606">
    <property type="component" value="Chromosome"/>
</dbReference>
<keyword evidence="2" id="KW-1185">Reference proteome</keyword>
<proteinExistence type="predicted"/>
<gene>
    <name evidence="1" type="ORF">PS467_21655</name>
</gene>
<evidence type="ECO:0000313" key="1">
    <source>
        <dbReference type="EMBL" id="WNE97755.1"/>
    </source>
</evidence>
<dbReference type="RefSeq" id="WP_311036651.1">
    <property type="nucleotide sequence ID" value="NZ_CP117522.1"/>
</dbReference>